<dbReference type="SUPFAM" id="SSF53448">
    <property type="entry name" value="Nucleotide-diphospho-sugar transferases"/>
    <property type="match status" value="1"/>
</dbReference>
<sequence length="616" mass="71647">MWAELFRSTSTRQNILRLAIVSLIAIVIAMMFISTPRRPIRMLPVANDVVGSTTFDFDSKEDGSTEDVIMKPEESQDDIPVVETRRSSSELSDAKLKDAQVVQLKYLWDKSANSSVQEEKLQEGYVTPNVHYMWCGQKWFEYRDYLGVVSVLRTIAPDKITIHYEYPPGVDKLHYHQWLDYLKHDYPYLEMKQMDEYLVRFCQGDRATQLQLILQVLNEEGGIYVSHTVWLLDFPAKKRAYDFEIALEPDSVDGYIVLRRGVLTSPNTTQDELLHDTSLKTDRSYCALVHHVFQGHTHGCLLVKGERFDHFYPMDIWELDNAFGKLARKIFYGTEEIRKPKPSYDELVPNIGHMVWIGGGKMDFVFYLSLLSMLYVVKVDVVYIHGDQPPSGSLWESIDSTPRIRDRVKLIRRTAPTQIYQGEIEPYYRALMSDLIRVDLMINYGGIYADTDAIWVKGLSYADRGYDAVASYDWVDWSWPYPDSVNFGLSYGKKNAPFWQLFRDTMRTLHNDIHGFTGVMNPYKILERYPHLLRIDRHLQVICYEEKCHPIWVNDYHNMSRDHTTDNSLYNWREDVNALHWTHPNPKALANETTLRHSTGLFADVGKLVMEAAGLW</sequence>
<evidence type="ECO:0008006" key="5">
    <source>
        <dbReference type="Google" id="ProtNLM"/>
    </source>
</evidence>
<keyword evidence="4" id="KW-1185">Reference proteome</keyword>
<dbReference type="EMBL" id="AMQN01012259">
    <property type="status" value="NOT_ANNOTATED_CDS"/>
    <property type="molecule type" value="Genomic_DNA"/>
</dbReference>
<feature type="transmembrane region" description="Helical" evidence="1">
    <location>
        <begin position="15"/>
        <end position="33"/>
    </location>
</feature>
<dbReference type="InterPro" id="IPR007577">
    <property type="entry name" value="GlycoTrfase_DXD_sugar-bd_CS"/>
</dbReference>
<dbReference type="PANTHER" id="PTHR46830">
    <property type="entry name" value="TRANSFERASE, PUTATIVE-RELATED"/>
    <property type="match status" value="1"/>
</dbReference>
<reference evidence="2 4" key="2">
    <citation type="journal article" date="2013" name="Nature">
        <title>Insights into bilaterian evolution from three spiralian genomes.</title>
        <authorList>
            <person name="Simakov O."/>
            <person name="Marletaz F."/>
            <person name="Cho S.J."/>
            <person name="Edsinger-Gonzales E."/>
            <person name="Havlak P."/>
            <person name="Hellsten U."/>
            <person name="Kuo D.H."/>
            <person name="Larsson T."/>
            <person name="Lv J."/>
            <person name="Arendt D."/>
            <person name="Savage R."/>
            <person name="Osoegawa K."/>
            <person name="de Jong P."/>
            <person name="Grimwood J."/>
            <person name="Chapman J.A."/>
            <person name="Shapiro H."/>
            <person name="Aerts A."/>
            <person name="Otillar R.P."/>
            <person name="Terry A.Y."/>
            <person name="Boore J.L."/>
            <person name="Grigoriev I.V."/>
            <person name="Lindberg D.R."/>
            <person name="Seaver E.C."/>
            <person name="Weisblat D.A."/>
            <person name="Putnam N.H."/>
            <person name="Rokhsar D.S."/>
        </authorList>
    </citation>
    <scope>NUCLEOTIDE SEQUENCE</scope>
    <source>
        <strain evidence="2 4">I ESC-2004</strain>
    </source>
</reference>
<dbReference type="AlphaFoldDB" id="R7TTZ6"/>
<organism evidence="2">
    <name type="scientific">Capitella teleta</name>
    <name type="common">Polychaete worm</name>
    <dbReference type="NCBI Taxonomy" id="283909"/>
    <lineage>
        <taxon>Eukaryota</taxon>
        <taxon>Metazoa</taxon>
        <taxon>Spiralia</taxon>
        <taxon>Lophotrochozoa</taxon>
        <taxon>Annelida</taxon>
        <taxon>Polychaeta</taxon>
        <taxon>Sedentaria</taxon>
        <taxon>Scolecida</taxon>
        <taxon>Capitellidae</taxon>
        <taxon>Capitella</taxon>
    </lineage>
</organism>
<dbReference type="OMA" id="HASCEMH"/>
<keyword evidence="1" id="KW-0472">Membrane</keyword>
<proteinExistence type="predicted"/>
<dbReference type="Proteomes" id="UP000014760">
    <property type="component" value="Unassembled WGS sequence"/>
</dbReference>
<accession>R7TTZ6</accession>
<dbReference type="PANTHER" id="PTHR46830:SF1">
    <property type="entry name" value="ALPHA-1,4-N-ACETYLGLUCOSAMINYLTRANSFERASE"/>
    <property type="match status" value="1"/>
</dbReference>
<dbReference type="InterPro" id="IPR029044">
    <property type="entry name" value="Nucleotide-diphossugar_trans"/>
</dbReference>
<protein>
    <recommendedName>
        <fullName evidence="5">Alpha 1,4-glycosyltransferase domain-containing protein</fullName>
    </recommendedName>
</protein>
<evidence type="ECO:0000256" key="1">
    <source>
        <dbReference type="SAM" id="Phobius"/>
    </source>
</evidence>
<evidence type="ECO:0000313" key="4">
    <source>
        <dbReference type="Proteomes" id="UP000014760"/>
    </source>
</evidence>
<dbReference type="EMBL" id="KB309404">
    <property type="protein sequence ID" value="ELT94490.1"/>
    <property type="molecule type" value="Genomic_DNA"/>
</dbReference>
<gene>
    <name evidence="2" type="ORF">CAPTEDRAFT_225909</name>
</gene>
<dbReference type="OrthoDB" id="409543at2759"/>
<evidence type="ECO:0000313" key="3">
    <source>
        <dbReference type="EnsemblMetazoa" id="CapteP225909"/>
    </source>
</evidence>
<name>R7TTZ6_CAPTE</name>
<evidence type="ECO:0000313" key="2">
    <source>
        <dbReference type="EMBL" id="ELT94490.1"/>
    </source>
</evidence>
<reference evidence="3" key="3">
    <citation type="submission" date="2015-06" db="UniProtKB">
        <authorList>
            <consortium name="EnsemblMetazoa"/>
        </authorList>
    </citation>
    <scope>IDENTIFICATION</scope>
</reference>
<dbReference type="Pfam" id="PF04488">
    <property type="entry name" value="Gly_transf_sug"/>
    <property type="match status" value="1"/>
</dbReference>
<dbReference type="HOGENOM" id="CLU_030380_0_0_1"/>
<reference evidence="4" key="1">
    <citation type="submission" date="2012-12" db="EMBL/GenBank/DDBJ databases">
        <authorList>
            <person name="Hellsten U."/>
            <person name="Grimwood J."/>
            <person name="Chapman J.A."/>
            <person name="Shapiro H."/>
            <person name="Aerts A."/>
            <person name="Otillar R.P."/>
            <person name="Terry A.Y."/>
            <person name="Boore J.L."/>
            <person name="Simakov O."/>
            <person name="Marletaz F."/>
            <person name="Cho S.-J."/>
            <person name="Edsinger-Gonzales E."/>
            <person name="Havlak P."/>
            <person name="Kuo D.-H."/>
            <person name="Larsson T."/>
            <person name="Lv J."/>
            <person name="Arendt D."/>
            <person name="Savage R."/>
            <person name="Osoegawa K."/>
            <person name="de Jong P."/>
            <person name="Lindberg D.R."/>
            <person name="Seaver E.C."/>
            <person name="Weisblat D.A."/>
            <person name="Putnam N.H."/>
            <person name="Grigoriev I.V."/>
            <person name="Rokhsar D.S."/>
        </authorList>
    </citation>
    <scope>NUCLEOTIDE SEQUENCE</scope>
    <source>
        <strain evidence="4">I ESC-2004</strain>
    </source>
</reference>
<dbReference type="EnsemblMetazoa" id="CapteT225909">
    <property type="protein sequence ID" value="CapteP225909"/>
    <property type="gene ID" value="CapteG225909"/>
</dbReference>
<dbReference type="Gene3D" id="3.90.550.20">
    <property type="match status" value="1"/>
</dbReference>
<keyword evidence="1" id="KW-0812">Transmembrane</keyword>
<keyword evidence="1" id="KW-1133">Transmembrane helix</keyword>